<keyword evidence="1" id="KW-1133">Transmembrane helix</keyword>
<sequence>MTKLYKSILFACGTFLIGLLMYCLRHDTAVVEIGQLLPLALLYLTGLLAGLLLKPAIE</sequence>
<gene>
    <name evidence="2" type="ORF">C8N40_101214</name>
</gene>
<name>A0A2T5YSV3_9BACT</name>
<accession>A0A2T5YSV3</accession>
<keyword evidence="1" id="KW-0472">Membrane</keyword>
<evidence type="ECO:0000313" key="2">
    <source>
        <dbReference type="EMBL" id="PTX22390.1"/>
    </source>
</evidence>
<dbReference type="EMBL" id="QBKI01000001">
    <property type="protein sequence ID" value="PTX22390.1"/>
    <property type="molecule type" value="Genomic_DNA"/>
</dbReference>
<reference evidence="2 3" key="1">
    <citation type="submission" date="2018-04" db="EMBL/GenBank/DDBJ databases">
        <title>Genomic Encyclopedia of Archaeal and Bacterial Type Strains, Phase II (KMG-II): from individual species to whole genera.</title>
        <authorList>
            <person name="Goeker M."/>
        </authorList>
    </citation>
    <scope>NUCLEOTIDE SEQUENCE [LARGE SCALE GENOMIC DNA]</scope>
    <source>
        <strain evidence="2 3">DSM 100162</strain>
    </source>
</reference>
<evidence type="ECO:0000313" key="3">
    <source>
        <dbReference type="Proteomes" id="UP000244225"/>
    </source>
</evidence>
<comment type="caution">
    <text evidence="2">The sequence shown here is derived from an EMBL/GenBank/DDBJ whole genome shotgun (WGS) entry which is preliminary data.</text>
</comment>
<evidence type="ECO:0000256" key="1">
    <source>
        <dbReference type="SAM" id="Phobius"/>
    </source>
</evidence>
<dbReference type="RefSeq" id="WP_170113990.1">
    <property type="nucleotide sequence ID" value="NZ_QBKI01000001.1"/>
</dbReference>
<protein>
    <submittedName>
        <fullName evidence="2">Uncharacterized protein</fullName>
    </submittedName>
</protein>
<dbReference type="Proteomes" id="UP000244225">
    <property type="component" value="Unassembled WGS sequence"/>
</dbReference>
<keyword evidence="1" id="KW-0812">Transmembrane</keyword>
<keyword evidence="3" id="KW-1185">Reference proteome</keyword>
<dbReference type="AlphaFoldDB" id="A0A2T5YSV3"/>
<feature type="transmembrane region" description="Helical" evidence="1">
    <location>
        <begin position="35"/>
        <end position="53"/>
    </location>
</feature>
<organism evidence="2 3">
    <name type="scientific">Pontibacter mucosus</name>
    <dbReference type="NCBI Taxonomy" id="1649266"/>
    <lineage>
        <taxon>Bacteria</taxon>
        <taxon>Pseudomonadati</taxon>
        <taxon>Bacteroidota</taxon>
        <taxon>Cytophagia</taxon>
        <taxon>Cytophagales</taxon>
        <taxon>Hymenobacteraceae</taxon>
        <taxon>Pontibacter</taxon>
    </lineage>
</organism>
<proteinExistence type="predicted"/>